<evidence type="ECO:0000313" key="5">
    <source>
        <dbReference type="EMBL" id="MQU29026.1"/>
    </source>
</evidence>
<keyword evidence="8" id="KW-1185">Reference proteome</keyword>
<dbReference type="AlphaFoldDB" id="A0A6A7YUB4"/>
<keyword evidence="1" id="KW-0472">Membrane</keyword>
<gene>
    <name evidence="4" type="ORF">GHN41_06600</name>
    <name evidence="3" type="ORF">GHN86_04595</name>
    <name evidence="2" type="ORF">GHN94_18500</name>
    <name evidence="5" type="ORF">GHO29_21400</name>
</gene>
<evidence type="ECO:0000313" key="7">
    <source>
        <dbReference type="Proteomes" id="UP000443000"/>
    </source>
</evidence>
<dbReference type="EMBL" id="WIWP01000044">
    <property type="protein sequence ID" value="MQT27805.1"/>
    <property type="molecule type" value="Genomic_DNA"/>
</dbReference>
<dbReference type="EMBL" id="WIVT01000006">
    <property type="protein sequence ID" value="MQU16124.1"/>
    <property type="molecule type" value="Genomic_DNA"/>
</dbReference>
<evidence type="ECO:0000313" key="2">
    <source>
        <dbReference type="EMBL" id="MQT27805.1"/>
    </source>
</evidence>
<comment type="caution">
    <text evidence="3">The sequence shown here is derived from an EMBL/GenBank/DDBJ whole genome shotgun (WGS) entry which is preliminary data.</text>
</comment>
<organism evidence="3">
    <name type="scientific">Pseudomonas helleri</name>
    <dbReference type="NCBI Taxonomy" id="1608996"/>
    <lineage>
        <taxon>Bacteria</taxon>
        <taxon>Pseudomonadati</taxon>
        <taxon>Pseudomonadota</taxon>
        <taxon>Gammaproteobacteria</taxon>
        <taxon>Pseudomonadales</taxon>
        <taxon>Pseudomonadaceae</taxon>
        <taxon>Pseudomonas</taxon>
    </lineage>
</organism>
<accession>A0A6A7YUB4</accession>
<evidence type="ECO:0000313" key="4">
    <source>
        <dbReference type="EMBL" id="MQU16124.1"/>
    </source>
</evidence>
<protein>
    <submittedName>
        <fullName evidence="3">Uncharacterized protein</fullName>
    </submittedName>
</protein>
<evidence type="ECO:0000313" key="3">
    <source>
        <dbReference type="EMBL" id="MQT79355.1"/>
    </source>
</evidence>
<dbReference type="Proteomes" id="UP000713985">
    <property type="component" value="Unassembled WGS sequence"/>
</dbReference>
<dbReference type="Proteomes" id="UP000437970">
    <property type="component" value="Unassembled WGS sequence"/>
</dbReference>
<evidence type="ECO:0000313" key="6">
    <source>
        <dbReference type="Proteomes" id="UP000437970"/>
    </source>
</evidence>
<evidence type="ECO:0000256" key="1">
    <source>
        <dbReference type="SAM" id="Phobius"/>
    </source>
</evidence>
<feature type="transmembrane region" description="Helical" evidence="1">
    <location>
        <begin position="37"/>
        <end position="59"/>
    </location>
</feature>
<proteinExistence type="predicted"/>
<dbReference type="EMBL" id="WIWC01000005">
    <property type="protein sequence ID" value="MQT79355.1"/>
    <property type="molecule type" value="Genomic_DNA"/>
</dbReference>
<keyword evidence="1" id="KW-1133">Transmembrane helix</keyword>
<dbReference type="Proteomes" id="UP000443000">
    <property type="component" value="Unassembled WGS sequence"/>
</dbReference>
<name>A0A6A7YUB4_9PSED</name>
<dbReference type="OrthoDB" id="9946188at2"/>
<sequence>MTKRADRSMLLTLSQEETKMMRDIIKPRLPGPFRASIPTWVLCTLGVAFLVALTALGVMKPDLAMEVVQLAGRMLAMLM</sequence>
<evidence type="ECO:0000313" key="8">
    <source>
        <dbReference type="Proteomes" id="UP000713985"/>
    </source>
</evidence>
<reference evidence="6 7" key="1">
    <citation type="submission" date="2019-10" db="EMBL/GenBank/DDBJ databases">
        <title>Evaluation of single-gene subtyping targets for Pseudomonas.</title>
        <authorList>
            <person name="Reichler S.J."/>
            <person name="Orsi R.H."/>
            <person name="Wiedmann M."/>
            <person name="Martin N.H."/>
            <person name="Murphy S.I."/>
        </authorList>
    </citation>
    <scope>NUCLEOTIDE SEQUENCE</scope>
    <source>
        <strain evidence="2 8">FSL R10-0802</strain>
        <strain evidence="4 7">FSL R10-1594</strain>
        <strain evidence="5 6">FSL R10-1984</strain>
        <strain evidence="3">FSL R10-2339</strain>
    </source>
</reference>
<dbReference type="EMBL" id="WIVW01000047">
    <property type="protein sequence ID" value="MQU29026.1"/>
    <property type="molecule type" value="Genomic_DNA"/>
</dbReference>
<keyword evidence="1" id="KW-0812">Transmembrane</keyword>